<geneLocation type="plasmid" evidence="2 3">
    <name>unnamed2</name>
</geneLocation>
<keyword evidence="3" id="KW-1185">Reference proteome</keyword>
<feature type="region of interest" description="Disordered" evidence="1">
    <location>
        <begin position="1"/>
        <end position="33"/>
    </location>
</feature>
<evidence type="ECO:0000256" key="1">
    <source>
        <dbReference type="SAM" id="MobiDB-lite"/>
    </source>
</evidence>
<sequence length="92" mass="10153">MTHWQPDGFLEKRTNDQTERMAGRTAHTPGASDQPVAAMAALNGPRTTLGKKISSCNAYKPTSIRRMLLTFAAEVRQTKRYANKASKVSQMA</sequence>
<proteinExistence type="predicted"/>
<feature type="compositionally biased region" description="Basic and acidic residues" evidence="1">
    <location>
        <begin position="9"/>
        <end position="22"/>
    </location>
</feature>
<evidence type="ECO:0000313" key="3">
    <source>
        <dbReference type="Proteomes" id="UP000502415"/>
    </source>
</evidence>
<dbReference type="Proteomes" id="UP000502415">
    <property type="component" value="Plasmid unnamed2"/>
</dbReference>
<evidence type="ECO:0000313" key="2">
    <source>
        <dbReference type="EMBL" id="QJE03741.1"/>
    </source>
</evidence>
<keyword evidence="2" id="KW-0614">Plasmid</keyword>
<gene>
    <name evidence="2" type="ORF">HH212_26975</name>
</gene>
<dbReference type="EMBL" id="CP051687">
    <property type="protein sequence ID" value="QJE03741.1"/>
    <property type="molecule type" value="Genomic_DNA"/>
</dbReference>
<accession>A0A7Z2W2P4</accession>
<dbReference type="AlphaFoldDB" id="A0A7Z2W2P4"/>
<dbReference type="KEGG" id="mfy:HH212_26975"/>
<protein>
    <submittedName>
        <fullName evidence="2">Uncharacterized protein</fullName>
    </submittedName>
</protein>
<name>A0A7Z2W2P4_9BURK</name>
<organism evidence="2 3">
    <name type="scientific">Massilia forsythiae</name>
    <dbReference type="NCBI Taxonomy" id="2728020"/>
    <lineage>
        <taxon>Bacteria</taxon>
        <taxon>Pseudomonadati</taxon>
        <taxon>Pseudomonadota</taxon>
        <taxon>Betaproteobacteria</taxon>
        <taxon>Burkholderiales</taxon>
        <taxon>Oxalobacteraceae</taxon>
        <taxon>Telluria group</taxon>
        <taxon>Massilia</taxon>
    </lineage>
</organism>
<dbReference type="RefSeq" id="WP_170205791.1">
    <property type="nucleotide sequence ID" value="NZ_CP051687.1"/>
</dbReference>
<reference evidence="2 3" key="1">
    <citation type="submission" date="2020-04" db="EMBL/GenBank/DDBJ databases">
        <title>Genome sequencing of novel species.</title>
        <authorList>
            <person name="Heo J."/>
            <person name="Kim S.-J."/>
            <person name="Kim J.-S."/>
            <person name="Hong S.-B."/>
            <person name="Kwon S.-W."/>
        </authorList>
    </citation>
    <scope>NUCLEOTIDE SEQUENCE [LARGE SCALE GENOMIC DNA]</scope>
    <source>
        <strain evidence="2 3">GN2-R2</strain>
        <plasmid evidence="2 3">unnamed2</plasmid>
    </source>
</reference>